<dbReference type="NCBIfam" id="TIGR00254">
    <property type="entry name" value="GGDEF"/>
    <property type="match status" value="1"/>
</dbReference>
<evidence type="ECO:0000259" key="2">
    <source>
        <dbReference type="PROSITE" id="PS50887"/>
    </source>
</evidence>
<keyword evidence="4" id="KW-1185">Reference proteome</keyword>
<dbReference type="SMART" id="SM00267">
    <property type="entry name" value="GGDEF"/>
    <property type="match status" value="1"/>
</dbReference>
<name>E0IF68_9BACL</name>
<dbReference type="Proteomes" id="UP000005387">
    <property type="component" value="Unassembled WGS sequence"/>
</dbReference>
<dbReference type="InterPro" id="IPR029787">
    <property type="entry name" value="Nucleotide_cyclase"/>
</dbReference>
<dbReference type="GO" id="GO:0071111">
    <property type="term" value="F:cyclic-guanylate-specific phosphodiesterase activity"/>
    <property type="evidence" value="ECO:0007669"/>
    <property type="project" value="InterPro"/>
</dbReference>
<sequence length="416" mass="46903">MDPYRGGDAATQYIQQVLEVQGGQGRTIALLYIGLDHFKRINKSFGHNIGDQLLFSIGRRLHRLVTQDAHAVRIGGDSFVYLFTYCTVSDIHEVIDQLNAQLRLPFRLGDQSIYIGASIGVSRFPEHASSADQLLKKAEMAMVDIKEQMGSRVQMYDPKLSEKLARRLLIHAELAKAVQHWPFTLYYQPIISLKNRQAIGMECLIRWFHPTLGAIPPSEFIPLAEETGLIAPIGMWVLEEACLQNKRWQDAGLSPIVMSVNLSSRQFYDPSFLEALNAILQRTGLAPQWLELEITEGVMMDIRTTLPILRELRARGIQLAIDDFGTGYSSLKYLKELPVDKLKIDRSFIQHIEENVVHAAIVQALLTMSAQLELHVVAEGVERDEELDALMRMGCEYAQGFLFSRPVAAEEASELL</sequence>
<dbReference type="RefSeq" id="WP_006040292.1">
    <property type="nucleotide sequence ID" value="NZ_AEDD01000013.1"/>
</dbReference>
<dbReference type="SMART" id="SM00052">
    <property type="entry name" value="EAL"/>
    <property type="match status" value="1"/>
</dbReference>
<dbReference type="SUPFAM" id="SSF141868">
    <property type="entry name" value="EAL domain-like"/>
    <property type="match status" value="1"/>
</dbReference>
<dbReference type="AlphaFoldDB" id="E0IF68"/>
<dbReference type="InterPro" id="IPR050706">
    <property type="entry name" value="Cyclic-di-GMP_PDE-like"/>
</dbReference>
<dbReference type="STRING" id="717606.PaecuDRAFT_4309"/>
<protein>
    <submittedName>
        <fullName evidence="3">Diguanylate cyclase/phosphodiesterase</fullName>
    </submittedName>
</protein>
<gene>
    <name evidence="3" type="ORF">PaecuDRAFT_4309</name>
</gene>
<dbReference type="Pfam" id="PF00563">
    <property type="entry name" value="EAL"/>
    <property type="match status" value="1"/>
</dbReference>
<organism evidence="3 4">
    <name type="scientific">Paenibacillus curdlanolyticus YK9</name>
    <dbReference type="NCBI Taxonomy" id="717606"/>
    <lineage>
        <taxon>Bacteria</taxon>
        <taxon>Bacillati</taxon>
        <taxon>Bacillota</taxon>
        <taxon>Bacilli</taxon>
        <taxon>Bacillales</taxon>
        <taxon>Paenibacillaceae</taxon>
        <taxon>Paenibacillus</taxon>
    </lineage>
</organism>
<feature type="domain" description="GGDEF" evidence="2">
    <location>
        <begin position="26"/>
        <end position="158"/>
    </location>
</feature>
<evidence type="ECO:0000259" key="1">
    <source>
        <dbReference type="PROSITE" id="PS50883"/>
    </source>
</evidence>
<dbReference type="PROSITE" id="PS50887">
    <property type="entry name" value="GGDEF"/>
    <property type="match status" value="1"/>
</dbReference>
<reference evidence="3 4" key="1">
    <citation type="submission" date="2010-07" db="EMBL/GenBank/DDBJ databases">
        <title>The draft genome of Paenibacillus curdlanolyticus YK9.</title>
        <authorList>
            <consortium name="US DOE Joint Genome Institute (JGI-PGF)"/>
            <person name="Lucas S."/>
            <person name="Copeland A."/>
            <person name="Lapidus A."/>
            <person name="Cheng J.-F."/>
            <person name="Bruce D."/>
            <person name="Goodwin L."/>
            <person name="Pitluck S."/>
            <person name="Land M.L."/>
            <person name="Hauser L."/>
            <person name="Chang Y.-J."/>
            <person name="Jeffries C."/>
            <person name="Anderson I.J."/>
            <person name="Johnson E."/>
            <person name="Loganathan U."/>
            <person name="Mulhopadhyay B."/>
            <person name="Kyrpides N."/>
            <person name="Woyke T.J."/>
        </authorList>
    </citation>
    <scope>NUCLEOTIDE SEQUENCE [LARGE SCALE GENOMIC DNA]</scope>
    <source>
        <strain evidence="3 4">YK9</strain>
    </source>
</reference>
<feature type="domain" description="EAL" evidence="1">
    <location>
        <begin position="167"/>
        <end position="416"/>
    </location>
</feature>
<dbReference type="OrthoDB" id="9759607at2"/>
<dbReference type="Gene3D" id="3.20.20.450">
    <property type="entry name" value="EAL domain"/>
    <property type="match status" value="1"/>
</dbReference>
<dbReference type="CDD" id="cd01949">
    <property type="entry name" value="GGDEF"/>
    <property type="match status" value="1"/>
</dbReference>
<dbReference type="CDD" id="cd01948">
    <property type="entry name" value="EAL"/>
    <property type="match status" value="1"/>
</dbReference>
<dbReference type="PANTHER" id="PTHR33121">
    <property type="entry name" value="CYCLIC DI-GMP PHOSPHODIESTERASE PDEF"/>
    <property type="match status" value="1"/>
</dbReference>
<proteinExistence type="predicted"/>
<dbReference type="EMBL" id="AEDD01000013">
    <property type="protein sequence ID" value="EFM08844.1"/>
    <property type="molecule type" value="Genomic_DNA"/>
</dbReference>
<dbReference type="Gene3D" id="3.30.70.270">
    <property type="match status" value="1"/>
</dbReference>
<dbReference type="Pfam" id="PF00990">
    <property type="entry name" value="GGDEF"/>
    <property type="match status" value="1"/>
</dbReference>
<dbReference type="PANTHER" id="PTHR33121:SF70">
    <property type="entry name" value="SIGNALING PROTEIN YKOW"/>
    <property type="match status" value="1"/>
</dbReference>
<dbReference type="InterPro" id="IPR035919">
    <property type="entry name" value="EAL_sf"/>
</dbReference>
<dbReference type="InterPro" id="IPR000160">
    <property type="entry name" value="GGDEF_dom"/>
</dbReference>
<dbReference type="InterPro" id="IPR043128">
    <property type="entry name" value="Rev_trsase/Diguanyl_cyclase"/>
</dbReference>
<dbReference type="SUPFAM" id="SSF55073">
    <property type="entry name" value="Nucleotide cyclase"/>
    <property type="match status" value="1"/>
</dbReference>
<dbReference type="InterPro" id="IPR001633">
    <property type="entry name" value="EAL_dom"/>
</dbReference>
<dbReference type="PROSITE" id="PS50883">
    <property type="entry name" value="EAL"/>
    <property type="match status" value="1"/>
</dbReference>
<evidence type="ECO:0000313" key="3">
    <source>
        <dbReference type="EMBL" id="EFM08844.1"/>
    </source>
</evidence>
<evidence type="ECO:0000313" key="4">
    <source>
        <dbReference type="Proteomes" id="UP000005387"/>
    </source>
</evidence>
<accession>E0IF68</accession>
<dbReference type="eggNOG" id="COG5001">
    <property type="taxonomic scope" value="Bacteria"/>
</dbReference>